<proteinExistence type="predicted"/>
<dbReference type="Proteomes" id="UP000708208">
    <property type="component" value="Unassembled WGS sequence"/>
</dbReference>
<name>A0A8J2LBM5_9HEXA</name>
<sequence>MSLVQRRRGTRGTIELVTRSLFLVYKRNQTDSEFQKNSIA</sequence>
<organism evidence="1 2">
    <name type="scientific">Allacma fusca</name>
    <dbReference type="NCBI Taxonomy" id="39272"/>
    <lineage>
        <taxon>Eukaryota</taxon>
        <taxon>Metazoa</taxon>
        <taxon>Ecdysozoa</taxon>
        <taxon>Arthropoda</taxon>
        <taxon>Hexapoda</taxon>
        <taxon>Collembola</taxon>
        <taxon>Symphypleona</taxon>
        <taxon>Sminthuridae</taxon>
        <taxon>Allacma</taxon>
    </lineage>
</organism>
<accession>A0A8J2LBM5</accession>
<protein>
    <submittedName>
        <fullName evidence="1">Uncharacterized protein</fullName>
    </submittedName>
</protein>
<evidence type="ECO:0000313" key="1">
    <source>
        <dbReference type="EMBL" id="CAG7819724.1"/>
    </source>
</evidence>
<reference evidence="1" key="1">
    <citation type="submission" date="2021-06" db="EMBL/GenBank/DDBJ databases">
        <authorList>
            <person name="Hodson N. C."/>
            <person name="Mongue J. A."/>
            <person name="Jaron S. K."/>
        </authorList>
    </citation>
    <scope>NUCLEOTIDE SEQUENCE</scope>
</reference>
<gene>
    <name evidence="1" type="ORF">AFUS01_LOCUS30154</name>
</gene>
<keyword evidence="2" id="KW-1185">Reference proteome</keyword>
<feature type="non-terminal residue" evidence="1">
    <location>
        <position position="40"/>
    </location>
</feature>
<dbReference type="AlphaFoldDB" id="A0A8J2LBM5"/>
<comment type="caution">
    <text evidence="1">The sequence shown here is derived from an EMBL/GenBank/DDBJ whole genome shotgun (WGS) entry which is preliminary data.</text>
</comment>
<evidence type="ECO:0000313" key="2">
    <source>
        <dbReference type="Proteomes" id="UP000708208"/>
    </source>
</evidence>
<dbReference type="EMBL" id="CAJVCH010457894">
    <property type="protein sequence ID" value="CAG7819724.1"/>
    <property type="molecule type" value="Genomic_DNA"/>
</dbReference>